<feature type="non-terminal residue" evidence="3">
    <location>
        <position position="1"/>
    </location>
</feature>
<gene>
    <name evidence="3" type="ORF">S01H1_02174</name>
</gene>
<protein>
    <recommendedName>
        <fullName evidence="2">Enolpyruvate transferase domain-containing protein</fullName>
    </recommendedName>
</protein>
<feature type="domain" description="Enolpyruvate transferase" evidence="2">
    <location>
        <begin position="3"/>
        <end position="137"/>
    </location>
</feature>
<accession>X0U959</accession>
<reference evidence="3" key="1">
    <citation type="journal article" date="2014" name="Front. Microbiol.">
        <title>High frequency of phylogenetically diverse reductive dehalogenase-homologous genes in deep subseafloor sedimentary metagenomes.</title>
        <authorList>
            <person name="Kawai M."/>
            <person name="Futagami T."/>
            <person name="Toyoda A."/>
            <person name="Takaki Y."/>
            <person name="Nishi S."/>
            <person name="Hori S."/>
            <person name="Arai W."/>
            <person name="Tsubouchi T."/>
            <person name="Morono Y."/>
            <person name="Uchiyama I."/>
            <person name="Ito T."/>
            <person name="Fujiyama A."/>
            <person name="Inagaki F."/>
            <person name="Takami H."/>
        </authorList>
    </citation>
    <scope>NUCLEOTIDE SEQUENCE</scope>
    <source>
        <strain evidence="3">Expedition CK06-06</strain>
    </source>
</reference>
<dbReference type="AlphaFoldDB" id="X0U959"/>
<dbReference type="InterPro" id="IPR013792">
    <property type="entry name" value="RNA3'P_cycl/enolpyr_Trfase_a/b"/>
</dbReference>
<organism evidence="3">
    <name type="scientific">marine sediment metagenome</name>
    <dbReference type="NCBI Taxonomy" id="412755"/>
    <lineage>
        <taxon>unclassified sequences</taxon>
        <taxon>metagenomes</taxon>
        <taxon>ecological metagenomes</taxon>
    </lineage>
</organism>
<dbReference type="InterPro" id="IPR001986">
    <property type="entry name" value="Enolpyruvate_Tfrase_dom"/>
</dbReference>
<sequence length="151" mass="16138">ADINIEPNSVTVKAVRHGGLKGAEIDMNKTPDALPAMAVTAAFAEGTTKLLNVPQARSKETDRIKCMAEELKKMDVDVEELPDGLIISGSRPKPAELHGWADHRIVMALSLAGLNLDGQCTIDTAEAIAVTFPNYVELMKGISANMELVNA</sequence>
<dbReference type="SUPFAM" id="SSF55205">
    <property type="entry name" value="EPT/RTPC-like"/>
    <property type="match status" value="1"/>
</dbReference>
<dbReference type="GO" id="GO:0003866">
    <property type="term" value="F:3-phosphoshikimate 1-carboxyvinyltransferase activity"/>
    <property type="evidence" value="ECO:0007669"/>
    <property type="project" value="TreeGrafter"/>
</dbReference>
<dbReference type="EMBL" id="BARS01001023">
    <property type="protein sequence ID" value="GAF85010.1"/>
    <property type="molecule type" value="Genomic_DNA"/>
</dbReference>
<dbReference type="PANTHER" id="PTHR21090">
    <property type="entry name" value="AROM/DEHYDROQUINATE SYNTHASE"/>
    <property type="match status" value="1"/>
</dbReference>
<comment type="caution">
    <text evidence="3">The sequence shown here is derived from an EMBL/GenBank/DDBJ whole genome shotgun (WGS) entry which is preliminary data.</text>
</comment>
<dbReference type="GO" id="GO:0009423">
    <property type="term" value="P:chorismate biosynthetic process"/>
    <property type="evidence" value="ECO:0007669"/>
    <property type="project" value="TreeGrafter"/>
</dbReference>
<proteinExistence type="predicted"/>
<evidence type="ECO:0000256" key="1">
    <source>
        <dbReference type="ARBA" id="ARBA00022679"/>
    </source>
</evidence>
<name>X0U959_9ZZZZ</name>
<evidence type="ECO:0000259" key="2">
    <source>
        <dbReference type="Pfam" id="PF00275"/>
    </source>
</evidence>
<dbReference type="InterPro" id="IPR036968">
    <property type="entry name" value="Enolpyruvate_Tfrase_sf"/>
</dbReference>
<keyword evidence="1" id="KW-0808">Transferase</keyword>
<dbReference type="PANTHER" id="PTHR21090:SF5">
    <property type="entry name" value="PENTAFUNCTIONAL AROM POLYPEPTIDE"/>
    <property type="match status" value="1"/>
</dbReference>
<dbReference type="Gene3D" id="3.65.10.10">
    <property type="entry name" value="Enolpyruvate transferase domain"/>
    <property type="match status" value="1"/>
</dbReference>
<evidence type="ECO:0000313" key="3">
    <source>
        <dbReference type="EMBL" id="GAF85010.1"/>
    </source>
</evidence>
<dbReference type="Pfam" id="PF00275">
    <property type="entry name" value="EPSP_synthase"/>
    <property type="match status" value="1"/>
</dbReference>